<dbReference type="SUPFAM" id="SSF140683">
    <property type="entry name" value="SP0561-like"/>
    <property type="match status" value="1"/>
</dbReference>
<dbReference type="EMBL" id="JJRY01000025">
    <property type="protein sequence ID" value="KEF36568.1"/>
    <property type="molecule type" value="Genomic_DNA"/>
</dbReference>
<keyword evidence="4" id="KW-0408">Iron</keyword>
<evidence type="ECO:0000256" key="4">
    <source>
        <dbReference type="ARBA" id="ARBA00023004"/>
    </source>
</evidence>
<proteinExistence type="predicted"/>
<comment type="subcellular location">
    <subcellularLocation>
        <location evidence="1">Cytoplasm</location>
    </subcellularLocation>
</comment>
<feature type="domain" description="Hemerythrin-like" evidence="5">
    <location>
        <begin position="84"/>
        <end position="230"/>
    </location>
</feature>
<dbReference type="RefSeq" id="WP_035198132.1">
    <property type="nucleotide sequence ID" value="NZ_JJRY01000025.1"/>
</dbReference>
<gene>
    <name evidence="6" type="ORF">M670_04261</name>
</gene>
<dbReference type="PANTHER" id="PTHR36438:SF1">
    <property type="entry name" value="IRON-SULFUR CLUSTER REPAIR PROTEIN YTFE"/>
    <property type="match status" value="1"/>
</dbReference>
<keyword evidence="3" id="KW-0479">Metal-binding</keyword>
<dbReference type="PATRIC" id="fig|1348973.3.peg.4143"/>
<dbReference type="Pfam" id="PF01814">
    <property type="entry name" value="Hemerythrin"/>
    <property type="match status" value="1"/>
</dbReference>
<reference evidence="6 7" key="1">
    <citation type="submission" date="2014-04" db="EMBL/GenBank/DDBJ databases">
        <title>Draft genome sequence of Bacillus azotoformans MEV2011, a (co-) denitrifying strain unable to grow in the presence of oxygen.</title>
        <authorList>
            <person name="Nielsen M."/>
            <person name="Schreiber L."/>
            <person name="Finster K."/>
            <person name="Schramm A."/>
        </authorList>
    </citation>
    <scope>NUCLEOTIDE SEQUENCE [LARGE SCALE GENOMIC DNA]</scope>
    <source>
        <strain evidence="6 7">MEV2011</strain>
    </source>
</reference>
<dbReference type="InterPro" id="IPR012312">
    <property type="entry name" value="Hemerythrin-like"/>
</dbReference>
<dbReference type="Gene3D" id="1.20.120.520">
    <property type="entry name" value="nmb1532 protein domain like"/>
    <property type="match status" value="1"/>
</dbReference>
<evidence type="ECO:0000256" key="2">
    <source>
        <dbReference type="ARBA" id="ARBA00022490"/>
    </source>
</evidence>
<evidence type="ECO:0000256" key="3">
    <source>
        <dbReference type="ARBA" id="ARBA00022723"/>
    </source>
</evidence>
<name>A0A072NI61_SCHAZ</name>
<dbReference type="OrthoDB" id="9797132at2"/>
<evidence type="ECO:0000313" key="7">
    <source>
        <dbReference type="Proteomes" id="UP000027936"/>
    </source>
</evidence>
<evidence type="ECO:0000313" key="6">
    <source>
        <dbReference type="EMBL" id="KEF36568.1"/>
    </source>
</evidence>
<keyword evidence="2" id="KW-0963">Cytoplasm</keyword>
<evidence type="ECO:0000256" key="1">
    <source>
        <dbReference type="ARBA" id="ARBA00004496"/>
    </source>
</evidence>
<dbReference type="Gene3D" id="1.10.3910.10">
    <property type="entry name" value="SP0561-like"/>
    <property type="match status" value="1"/>
</dbReference>
<evidence type="ECO:0000259" key="5">
    <source>
        <dbReference type="Pfam" id="PF01814"/>
    </source>
</evidence>
<dbReference type="NCBIfam" id="TIGR03652">
    <property type="entry name" value="FeS_repair_RIC"/>
    <property type="match status" value="1"/>
</dbReference>
<dbReference type="GO" id="GO:0046872">
    <property type="term" value="F:metal ion binding"/>
    <property type="evidence" value="ECO:0007669"/>
    <property type="project" value="UniProtKB-KW"/>
</dbReference>
<dbReference type="InterPro" id="IPR019903">
    <property type="entry name" value="RIC_family"/>
</dbReference>
<dbReference type="Proteomes" id="UP000027936">
    <property type="component" value="Unassembled WGS sequence"/>
</dbReference>
<organism evidence="6 7">
    <name type="scientific">Schinkia azotoformans MEV2011</name>
    <dbReference type="NCBI Taxonomy" id="1348973"/>
    <lineage>
        <taxon>Bacteria</taxon>
        <taxon>Bacillati</taxon>
        <taxon>Bacillota</taxon>
        <taxon>Bacilli</taxon>
        <taxon>Bacillales</taxon>
        <taxon>Bacillaceae</taxon>
        <taxon>Calidifontibacillus/Schinkia group</taxon>
        <taxon>Schinkia</taxon>
    </lineage>
</organism>
<dbReference type="GO" id="GO:0005737">
    <property type="term" value="C:cytoplasm"/>
    <property type="evidence" value="ECO:0007669"/>
    <property type="project" value="UniProtKB-SubCell"/>
</dbReference>
<dbReference type="PANTHER" id="PTHR36438">
    <property type="entry name" value="IRON-SULFUR CLUSTER REPAIR PROTEIN YTFE"/>
    <property type="match status" value="1"/>
</dbReference>
<comment type="caution">
    <text evidence="6">The sequence shown here is derived from an EMBL/GenBank/DDBJ whole genome shotgun (WGS) entry which is preliminary data.</text>
</comment>
<dbReference type="AlphaFoldDB" id="A0A072NI61"/>
<dbReference type="Pfam" id="PF04405">
    <property type="entry name" value="ScdA_N"/>
    <property type="match status" value="1"/>
</dbReference>
<dbReference type="InterPro" id="IPR038062">
    <property type="entry name" value="ScdA-like_N_sf"/>
</dbReference>
<sequence length="234" mass="26971">MSLIITSTMNVGDIVTQYPQAADLFKKYKIDFCCGGNRPLHDAVLEKNLNEDEIVQALNEGYEKMQAMNTETTNWQEVSSADLIDHVMQTHHAYLTDELPMLGQFVTKIYRVHGSNHSELGEVYNHFHDLSKELMEHIIKEDEVIFPLIKAYEAGPTSEKLEEVKAAITELEKEHDHAGDLLKLIREITNDYELPVDACMTYTTTFQRLEALESDMFIHVHKENNILFPRFLNK</sequence>
<protein>
    <submittedName>
        <fullName evidence="6">Iron-sulfur cluster repair di-iron protein</fullName>
    </submittedName>
</protein>
<accession>A0A072NI61</accession>